<keyword evidence="2" id="KW-1185">Reference proteome</keyword>
<accession>A0A6A7B393</accession>
<dbReference type="EMBL" id="MU006310">
    <property type="protein sequence ID" value="KAF2849654.1"/>
    <property type="molecule type" value="Genomic_DNA"/>
</dbReference>
<proteinExistence type="predicted"/>
<sequence length="166" mass="18935">MLNRVGYMVGRCAKPLRLKSKQRRSSRRRMSRTSIDSEVAALVTACVRWKYTETGEDVMNGFRWICAAERRQKRRRGMRLHAPARRLGQPGCRSTSCRRMHPMLWHAGLYCACSAMGEGRLGWRGQVHKREFAFLGQADGWIACRSKAWPVFVPACVAVAVHRGIS</sequence>
<dbReference type="Proteomes" id="UP000799423">
    <property type="component" value="Unassembled WGS sequence"/>
</dbReference>
<reference evidence="1" key="1">
    <citation type="submission" date="2020-01" db="EMBL/GenBank/DDBJ databases">
        <authorList>
            <consortium name="DOE Joint Genome Institute"/>
            <person name="Haridas S."/>
            <person name="Albert R."/>
            <person name="Binder M."/>
            <person name="Bloem J."/>
            <person name="Labutti K."/>
            <person name="Salamov A."/>
            <person name="Andreopoulos B."/>
            <person name="Baker S.E."/>
            <person name="Barry K."/>
            <person name="Bills G."/>
            <person name="Bluhm B.H."/>
            <person name="Cannon C."/>
            <person name="Castanera R."/>
            <person name="Culley D.E."/>
            <person name="Daum C."/>
            <person name="Ezra D."/>
            <person name="Gonzalez J.B."/>
            <person name="Henrissat B."/>
            <person name="Kuo A."/>
            <person name="Liang C."/>
            <person name="Lipzen A."/>
            <person name="Lutzoni F."/>
            <person name="Magnuson J."/>
            <person name="Mondo S."/>
            <person name="Nolan M."/>
            <person name="Ohm R."/>
            <person name="Pangilinan J."/>
            <person name="Park H.-J."/>
            <person name="Ramirez L."/>
            <person name="Alfaro M."/>
            <person name="Sun H."/>
            <person name="Tritt A."/>
            <person name="Yoshinaga Y."/>
            <person name="Zwiers L.-H."/>
            <person name="Turgeon B.G."/>
            <person name="Goodwin S.B."/>
            <person name="Spatafora J.W."/>
            <person name="Crous P.W."/>
            <person name="Grigoriev I.V."/>
        </authorList>
    </citation>
    <scope>NUCLEOTIDE SEQUENCE</scope>
    <source>
        <strain evidence="1">IPT5</strain>
    </source>
</reference>
<gene>
    <name evidence="1" type="ORF">T440DRAFT_122953</name>
</gene>
<protein>
    <submittedName>
        <fullName evidence="1">Uncharacterized protein</fullName>
    </submittedName>
</protein>
<evidence type="ECO:0000313" key="1">
    <source>
        <dbReference type="EMBL" id="KAF2849654.1"/>
    </source>
</evidence>
<dbReference type="AlphaFoldDB" id="A0A6A7B393"/>
<name>A0A6A7B393_9PLEO</name>
<evidence type="ECO:0000313" key="2">
    <source>
        <dbReference type="Proteomes" id="UP000799423"/>
    </source>
</evidence>
<organism evidence="1 2">
    <name type="scientific">Plenodomus tracheiphilus IPT5</name>
    <dbReference type="NCBI Taxonomy" id="1408161"/>
    <lineage>
        <taxon>Eukaryota</taxon>
        <taxon>Fungi</taxon>
        <taxon>Dikarya</taxon>
        <taxon>Ascomycota</taxon>
        <taxon>Pezizomycotina</taxon>
        <taxon>Dothideomycetes</taxon>
        <taxon>Pleosporomycetidae</taxon>
        <taxon>Pleosporales</taxon>
        <taxon>Pleosporineae</taxon>
        <taxon>Leptosphaeriaceae</taxon>
        <taxon>Plenodomus</taxon>
    </lineage>
</organism>